<proteinExistence type="predicted"/>
<dbReference type="KEGG" id="sphk:SKP52_03860"/>
<dbReference type="EMBL" id="CP009122">
    <property type="protein sequence ID" value="AJA07700.1"/>
    <property type="molecule type" value="Genomic_DNA"/>
</dbReference>
<dbReference type="Proteomes" id="UP000030907">
    <property type="component" value="Chromosome"/>
</dbReference>
<accession>A0A0A7PCI5</accession>
<sequence>MPSVFWRSAACFSPRPTRTASLPRSLADGSRVALHAGGAVLALLSGVVLTSLITSRSTRFRRSVALLVAGLFLGCGFVLLHAGPAYGAILLIASAMGAAHCLFEQDAAPLRDTLLPSVQAVRLGEALAAGRLRETRRSLAFWLVFVVGGMLGAGAWFLTDRWALVLAAGFAFCAAIGARQLERFRSTDGPSNPNGA</sequence>
<dbReference type="HOGENOM" id="CLU_1389434_0_0_5"/>
<keyword evidence="1" id="KW-0812">Transmembrane</keyword>
<keyword evidence="3" id="KW-1185">Reference proteome</keyword>
<keyword evidence="1" id="KW-0472">Membrane</keyword>
<reference evidence="2 3" key="1">
    <citation type="journal article" date="2015" name="Int. J. Syst. Evol. Microbiol.">
        <title>Description of Sphingopyxis fribergensis sp. nov. - a soil bacterium with the ability to degrade styrene and phenylacetic acid.</title>
        <authorList>
            <person name="Oelschlagel M."/>
            <person name="Ruckert C."/>
            <person name="Kalinowski J."/>
            <person name="Schmidt G."/>
            <person name="Schlomann M."/>
            <person name="Tischler D."/>
        </authorList>
    </citation>
    <scope>NUCLEOTIDE SEQUENCE [LARGE SCALE GENOMIC DNA]</scope>
    <source>
        <strain evidence="2 3">Kp5.2</strain>
    </source>
</reference>
<dbReference type="AlphaFoldDB" id="A0A0A7PCI5"/>
<dbReference type="STRING" id="1515612.SKP52_03860"/>
<feature type="transmembrane region" description="Helical" evidence="1">
    <location>
        <begin position="139"/>
        <end position="157"/>
    </location>
</feature>
<protein>
    <submittedName>
        <fullName evidence="2">Putative membrane protein</fullName>
    </submittedName>
</protein>
<feature type="transmembrane region" description="Helical" evidence="1">
    <location>
        <begin position="32"/>
        <end position="52"/>
    </location>
</feature>
<feature type="transmembrane region" description="Helical" evidence="1">
    <location>
        <begin position="163"/>
        <end position="181"/>
    </location>
</feature>
<name>A0A0A7PCI5_9SPHN</name>
<evidence type="ECO:0000256" key="1">
    <source>
        <dbReference type="SAM" id="Phobius"/>
    </source>
</evidence>
<keyword evidence="1" id="KW-1133">Transmembrane helix</keyword>
<feature type="transmembrane region" description="Helical" evidence="1">
    <location>
        <begin position="64"/>
        <end position="80"/>
    </location>
</feature>
<organism evidence="2 3">
    <name type="scientific">Sphingopyxis fribergensis</name>
    <dbReference type="NCBI Taxonomy" id="1515612"/>
    <lineage>
        <taxon>Bacteria</taxon>
        <taxon>Pseudomonadati</taxon>
        <taxon>Pseudomonadota</taxon>
        <taxon>Alphaproteobacteria</taxon>
        <taxon>Sphingomonadales</taxon>
        <taxon>Sphingomonadaceae</taxon>
        <taxon>Sphingopyxis</taxon>
    </lineage>
</organism>
<evidence type="ECO:0000313" key="2">
    <source>
        <dbReference type="EMBL" id="AJA07700.1"/>
    </source>
</evidence>
<dbReference type="Pfam" id="PF06912">
    <property type="entry name" value="DUF1275"/>
    <property type="match status" value="1"/>
</dbReference>
<evidence type="ECO:0000313" key="3">
    <source>
        <dbReference type="Proteomes" id="UP000030907"/>
    </source>
</evidence>
<gene>
    <name evidence="2" type="ORF">SKP52_03860</name>
</gene>
<dbReference type="InterPro" id="IPR010699">
    <property type="entry name" value="DUF1275"/>
</dbReference>
<feature type="transmembrane region" description="Helical" evidence="1">
    <location>
        <begin position="86"/>
        <end position="103"/>
    </location>
</feature>